<evidence type="ECO:0000256" key="2">
    <source>
        <dbReference type="ARBA" id="ARBA00005831"/>
    </source>
</evidence>
<protein>
    <recommendedName>
        <fullName evidence="3">Conserved oligomeric Golgi complex subunit 7</fullName>
    </recommendedName>
    <alternativeName>
        <fullName evidence="8">Component of oligomeric Golgi complex 7</fullName>
    </alternativeName>
</protein>
<dbReference type="STRING" id="70415.A0A5S6Q791"/>
<dbReference type="GO" id="GO:0017119">
    <property type="term" value="C:Golgi transport complex"/>
    <property type="evidence" value="ECO:0007669"/>
    <property type="project" value="InterPro"/>
</dbReference>
<evidence type="ECO:0000313" key="9">
    <source>
        <dbReference type="Proteomes" id="UP000046395"/>
    </source>
</evidence>
<dbReference type="AlphaFoldDB" id="A0A5S6Q791"/>
<dbReference type="WBParaSite" id="TMUE_1000003171.1">
    <property type="protein sequence ID" value="TMUE_1000003171.1"/>
    <property type="gene ID" value="WBGene00298631"/>
</dbReference>
<evidence type="ECO:0000256" key="1">
    <source>
        <dbReference type="ARBA" id="ARBA00004395"/>
    </source>
</evidence>
<dbReference type="Pfam" id="PF10191">
    <property type="entry name" value="COG7"/>
    <property type="match status" value="1"/>
</dbReference>
<evidence type="ECO:0000256" key="8">
    <source>
        <dbReference type="ARBA" id="ARBA00031345"/>
    </source>
</evidence>
<evidence type="ECO:0000313" key="10">
    <source>
        <dbReference type="WBParaSite" id="TMUE_1000003171.1"/>
    </source>
</evidence>
<comment type="subcellular location">
    <subcellularLocation>
        <location evidence="1">Golgi apparatus membrane</location>
        <topology evidence="1">Peripheral membrane protein</topology>
    </subcellularLocation>
</comment>
<dbReference type="GO" id="GO:0006886">
    <property type="term" value="P:intracellular protein transport"/>
    <property type="evidence" value="ECO:0007669"/>
    <property type="project" value="InterPro"/>
</dbReference>
<name>A0A5S6Q791_TRIMR</name>
<keyword evidence="5" id="KW-0653">Protein transport</keyword>
<evidence type="ECO:0000256" key="7">
    <source>
        <dbReference type="ARBA" id="ARBA00023136"/>
    </source>
</evidence>
<keyword evidence="9" id="KW-1185">Reference proteome</keyword>
<dbReference type="GO" id="GO:0007030">
    <property type="term" value="P:Golgi organization"/>
    <property type="evidence" value="ECO:0007669"/>
    <property type="project" value="TreeGrafter"/>
</dbReference>
<keyword evidence="4" id="KW-0813">Transport</keyword>
<evidence type="ECO:0000256" key="3">
    <source>
        <dbReference type="ARBA" id="ARBA00020984"/>
    </source>
</evidence>
<organism evidence="9 10">
    <name type="scientific">Trichuris muris</name>
    <name type="common">Mouse whipworm</name>
    <dbReference type="NCBI Taxonomy" id="70415"/>
    <lineage>
        <taxon>Eukaryota</taxon>
        <taxon>Metazoa</taxon>
        <taxon>Ecdysozoa</taxon>
        <taxon>Nematoda</taxon>
        <taxon>Enoplea</taxon>
        <taxon>Dorylaimia</taxon>
        <taxon>Trichinellida</taxon>
        <taxon>Trichuridae</taxon>
        <taxon>Trichuris</taxon>
    </lineage>
</organism>
<keyword evidence="7" id="KW-0472">Membrane</keyword>
<proteinExistence type="inferred from homology"/>
<evidence type="ECO:0000256" key="6">
    <source>
        <dbReference type="ARBA" id="ARBA00023034"/>
    </source>
</evidence>
<dbReference type="Proteomes" id="UP000046395">
    <property type="component" value="Unassembled WGS sequence"/>
</dbReference>
<dbReference type="PANTHER" id="PTHR21443">
    <property type="entry name" value="CONSERVED OLIGOMERIC GOLGI COMPLEX COMPONENT 7"/>
    <property type="match status" value="1"/>
</dbReference>
<reference evidence="10" key="1">
    <citation type="submission" date="2019-12" db="UniProtKB">
        <authorList>
            <consortium name="WormBaseParasite"/>
        </authorList>
    </citation>
    <scope>IDENTIFICATION</scope>
</reference>
<evidence type="ECO:0000256" key="4">
    <source>
        <dbReference type="ARBA" id="ARBA00022448"/>
    </source>
</evidence>
<sequence>MATIESSDFADKEFDVVQWLNVVLGDDQEEVALLERSRTLLRELEHFSEQVDRQWENVASEAADLVPSLSSELRIAEQTASQFPGHVDDFRGQLDSMDLANAQIIQDLIRINRAKCNFDSLRKSLADVDSWKSLVGEIETVFGSGDCATISDHLLKMQSCLEQLAEWDTDLSAKKRYMEEVKDQFVSVVSPGVIGAFTTHSSDSLAYFGQLFDSLNRRSDLESFFTSYMKRQLANCWQKVFGGVQPQTLVQLLQSFHNVIVETWFEEVKNLKLLINVSDELVCNAFESCLADLSPAIGQLVTPMTASSSQDVKICKELLITTVKAVECHCQQAPFVRRFRLSSRLYELLAPLLTSYQQQVTSRLLEQLNKLYPERVTWSTFGHNFFCSSEIFAAIHSSLDTSVALFGPLVLPCVCKAADVMLCNYLTHVEKSLTLLTKDDSTDMKNMAKQTSRLLQVPLFSGKLSSLSLRLEVALVACLEQFSEKMENSGKEPREPCASSSANQWTPFDSAIFGNEQLRCICDQFVDRLANHDCAKSMVEFHLDSLLPGFGSKLRKLSDQLARSTIDAIFGPVKHILAEVHLLKSWWQHGGDNLRSDLPVFSFIAQEYVTFLGQYLLTLAHNLEPFFPPNDAELSLAFRGCSIPYLSIETTVAEAAARRLLECAGRGTAIHFVETIGALRAMTTFGQKQMLADAEYLCNLLEDLGILVPDELVSLMSSTEQMVK</sequence>
<dbReference type="GO" id="GO:0006890">
    <property type="term" value="P:retrograde vesicle-mediated transport, Golgi to endoplasmic reticulum"/>
    <property type="evidence" value="ECO:0007669"/>
    <property type="project" value="TreeGrafter"/>
</dbReference>
<comment type="similarity">
    <text evidence="2">Belongs to the COG7 family.</text>
</comment>
<accession>A0A5S6Q791</accession>
<evidence type="ECO:0000256" key="5">
    <source>
        <dbReference type="ARBA" id="ARBA00022927"/>
    </source>
</evidence>
<dbReference type="InterPro" id="IPR019335">
    <property type="entry name" value="COG7"/>
</dbReference>
<dbReference type="GO" id="GO:0000139">
    <property type="term" value="C:Golgi membrane"/>
    <property type="evidence" value="ECO:0007669"/>
    <property type="project" value="UniProtKB-SubCell"/>
</dbReference>
<dbReference type="PANTHER" id="PTHR21443:SF0">
    <property type="entry name" value="CONSERVED OLIGOMERIC GOLGI COMPLEX SUBUNIT 7"/>
    <property type="match status" value="1"/>
</dbReference>
<keyword evidence="6" id="KW-0333">Golgi apparatus</keyword>